<dbReference type="InterPro" id="IPR014240">
    <property type="entry name" value="YteA"/>
</dbReference>
<evidence type="ECO:0000313" key="8">
    <source>
        <dbReference type="Proteomes" id="UP000187074"/>
    </source>
</evidence>
<dbReference type="PANTHER" id="PTHR33823:SF4">
    <property type="entry name" value="GENERAL STRESS PROTEIN 16O"/>
    <property type="match status" value="1"/>
</dbReference>
<protein>
    <submittedName>
        <fullName evidence="7">Conjugal transfer protein TraR</fullName>
    </submittedName>
</protein>
<evidence type="ECO:0000256" key="2">
    <source>
        <dbReference type="ARBA" id="ARBA00022771"/>
    </source>
</evidence>
<dbReference type="SUPFAM" id="SSF109635">
    <property type="entry name" value="DnaK suppressor protein DksA, alpha-hairpin domain"/>
    <property type="match status" value="1"/>
</dbReference>
<feature type="compositionally biased region" description="Basic and acidic residues" evidence="5">
    <location>
        <begin position="11"/>
        <end position="43"/>
    </location>
</feature>
<sequence length="193" mass="21699">MTTMTKQQYSELKRRLLSDKERLEEQLESRDETNRDHSLRDSTGELSSADNHPADIGTEVFERGRDLAIQETLDHELEQIMSALQRMDQGEYGTCAECGLEIPYERLEALPYTAYCLEHSPRKDINDNRPVEEDVMTPPPSGAGVNRQAADGKFDDAGAWDAVEDYGTSTSPGMSIKPGQDDYKKKVLTDPVK</sequence>
<feature type="region of interest" description="Disordered" evidence="5">
    <location>
        <begin position="1"/>
        <end position="55"/>
    </location>
</feature>
<dbReference type="EMBL" id="MRTF01000002">
    <property type="protein sequence ID" value="OME95290.1"/>
    <property type="molecule type" value="Genomic_DNA"/>
</dbReference>
<feature type="region of interest" description="Disordered" evidence="5">
    <location>
        <begin position="136"/>
        <end position="193"/>
    </location>
</feature>
<keyword evidence="2" id="KW-0863">Zinc-finger</keyword>
<dbReference type="AlphaFoldDB" id="A0A1R1B758"/>
<feature type="domain" description="Zinc finger DksA/TraR C4-type" evidence="6">
    <location>
        <begin position="90"/>
        <end position="118"/>
    </location>
</feature>
<dbReference type="NCBIfam" id="TIGR02890">
    <property type="entry name" value="bacill_yteA"/>
    <property type="match status" value="1"/>
</dbReference>
<evidence type="ECO:0000259" key="6">
    <source>
        <dbReference type="Pfam" id="PF01258"/>
    </source>
</evidence>
<organism evidence="7 8">
    <name type="scientific">Paenibacillus lautus</name>
    <name type="common">Bacillus lautus</name>
    <dbReference type="NCBI Taxonomy" id="1401"/>
    <lineage>
        <taxon>Bacteria</taxon>
        <taxon>Bacillati</taxon>
        <taxon>Bacillota</taxon>
        <taxon>Bacilli</taxon>
        <taxon>Bacillales</taxon>
        <taxon>Paenibacillaceae</taxon>
        <taxon>Paenibacillus</taxon>
    </lineage>
</organism>
<dbReference type="InterPro" id="IPR000962">
    <property type="entry name" value="Znf_DskA_TraR"/>
</dbReference>
<dbReference type="Pfam" id="PF01258">
    <property type="entry name" value="zf-dskA_traR"/>
    <property type="match status" value="1"/>
</dbReference>
<feature type="compositionally biased region" description="Polar residues" evidence="5">
    <location>
        <begin position="1"/>
        <end position="10"/>
    </location>
</feature>
<evidence type="ECO:0000256" key="5">
    <source>
        <dbReference type="SAM" id="MobiDB-lite"/>
    </source>
</evidence>
<gene>
    <name evidence="7" type="ORF">BK123_09500</name>
</gene>
<feature type="compositionally biased region" description="Basic and acidic residues" evidence="5">
    <location>
        <begin position="179"/>
        <end position="193"/>
    </location>
</feature>
<dbReference type="Proteomes" id="UP000187074">
    <property type="component" value="Unassembled WGS sequence"/>
</dbReference>
<comment type="caution">
    <text evidence="7">The sequence shown here is derived from an EMBL/GenBank/DDBJ whole genome shotgun (WGS) entry which is preliminary data.</text>
</comment>
<dbReference type="OrthoDB" id="9811543at2"/>
<dbReference type="GO" id="GO:0008270">
    <property type="term" value="F:zinc ion binding"/>
    <property type="evidence" value="ECO:0007669"/>
    <property type="project" value="UniProtKB-KW"/>
</dbReference>
<evidence type="ECO:0000313" key="7">
    <source>
        <dbReference type="EMBL" id="OME95290.1"/>
    </source>
</evidence>
<dbReference type="RefSeq" id="WP_076322101.1">
    <property type="nucleotide sequence ID" value="NZ_MRTF01000002.1"/>
</dbReference>
<dbReference type="PANTHER" id="PTHR33823">
    <property type="entry name" value="RNA POLYMERASE-BINDING TRANSCRIPTION FACTOR DKSA-RELATED"/>
    <property type="match status" value="1"/>
</dbReference>
<dbReference type="Gene3D" id="1.20.120.910">
    <property type="entry name" value="DksA, coiled-coil domain"/>
    <property type="match status" value="1"/>
</dbReference>
<dbReference type="SUPFAM" id="SSF57716">
    <property type="entry name" value="Glucocorticoid receptor-like (DNA-binding domain)"/>
    <property type="match status" value="1"/>
</dbReference>
<reference evidence="7 8" key="1">
    <citation type="submission" date="2016-11" db="EMBL/GenBank/DDBJ databases">
        <title>Paenibacillus species isolates.</title>
        <authorList>
            <person name="Beno S.M."/>
        </authorList>
    </citation>
    <scope>NUCLEOTIDE SEQUENCE [LARGE SCALE GENOMIC DNA]</scope>
    <source>
        <strain evidence="7 8">FSL F4-0100</strain>
    </source>
</reference>
<feature type="zinc finger region" description="dksA C4-type" evidence="4">
    <location>
        <begin position="95"/>
        <end position="119"/>
    </location>
</feature>
<evidence type="ECO:0000256" key="4">
    <source>
        <dbReference type="PROSITE-ProRule" id="PRU00510"/>
    </source>
</evidence>
<evidence type="ECO:0000256" key="3">
    <source>
        <dbReference type="ARBA" id="ARBA00022833"/>
    </source>
</evidence>
<dbReference type="STRING" id="1401.BK123_09500"/>
<accession>A0A1R1B758</accession>
<dbReference type="InterPro" id="IPR037187">
    <property type="entry name" value="DnaK_N"/>
</dbReference>
<name>A0A1R1B758_PAELA</name>
<keyword evidence="1" id="KW-0479">Metal-binding</keyword>
<dbReference type="PROSITE" id="PS51128">
    <property type="entry name" value="ZF_DKSA_2"/>
    <property type="match status" value="1"/>
</dbReference>
<keyword evidence="3" id="KW-0862">Zinc</keyword>
<evidence type="ECO:0000256" key="1">
    <source>
        <dbReference type="ARBA" id="ARBA00022723"/>
    </source>
</evidence>
<proteinExistence type="predicted"/>